<evidence type="ECO:0000256" key="1">
    <source>
        <dbReference type="SAM" id="Phobius"/>
    </source>
</evidence>
<name>A0A9Q0FW14_9ROSI</name>
<organism evidence="3 4">
    <name type="scientific">Turnera subulata</name>
    <dbReference type="NCBI Taxonomy" id="218843"/>
    <lineage>
        <taxon>Eukaryota</taxon>
        <taxon>Viridiplantae</taxon>
        <taxon>Streptophyta</taxon>
        <taxon>Embryophyta</taxon>
        <taxon>Tracheophyta</taxon>
        <taxon>Spermatophyta</taxon>
        <taxon>Magnoliopsida</taxon>
        <taxon>eudicotyledons</taxon>
        <taxon>Gunneridae</taxon>
        <taxon>Pentapetalae</taxon>
        <taxon>rosids</taxon>
        <taxon>fabids</taxon>
        <taxon>Malpighiales</taxon>
        <taxon>Passifloraceae</taxon>
        <taxon>Turnera</taxon>
    </lineage>
</organism>
<dbReference type="SUPFAM" id="SSF63829">
    <property type="entry name" value="Calcium-dependent phosphotriesterase"/>
    <property type="match status" value="1"/>
</dbReference>
<dbReference type="PANTHER" id="PTHR13833:SF71">
    <property type="entry name" value="NHL DOMAIN-CONTAINING PROTEIN"/>
    <property type="match status" value="1"/>
</dbReference>
<keyword evidence="1" id="KW-0812">Transmembrane</keyword>
<evidence type="ECO:0000313" key="4">
    <source>
        <dbReference type="Proteomes" id="UP001141552"/>
    </source>
</evidence>
<keyword evidence="4" id="KW-1185">Reference proteome</keyword>
<evidence type="ECO:0000313" key="3">
    <source>
        <dbReference type="EMBL" id="KAJ4838750.1"/>
    </source>
</evidence>
<feature type="signal peptide" evidence="2">
    <location>
        <begin position="1"/>
        <end position="25"/>
    </location>
</feature>
<comment type="caution">
    <text evidence="3">The sequence shown here is derived from an EMBL/GenBank/DDBJ whole genome shotgun (WGS) entry which is preliminary data.</text>
</comment>
<accession>A0A9Q0FW14</accession>
<dbReference type="Gene3D" id="2.120.10.30">
    <property type="entry name" value="TolB, C-terminal domain"/>
    <property type="match status" value="1"/>
</dbReference>
<feature type="chain" id="PRO_5040347429" description="NHL domain-containing protein" evidence="2">
    <location>
        <begin position="26"/>
        <end position="415"/>
    </location>
</feature>
<sequence>MASSLFLLTSFFFLFLLPDLPSSYGAASSQPILEDGYTVTTVINGHKLGINPHALLPLPGSSDFILLDSVNSVFYTLPFPSSPEVAVKRFSGGEPEGYTDGEPGSARFNKPKSFAVDQKGNVYVADKVNFAIRKISSSGVTTIAGGLSKKTGKEDGPGKNATFSNDFELIFVAERCALLVSDHGSQLVRQIALKPEDCGGGPKSGPALGAVQLWILGLGLSCVFGIAVGIAIRPYIIMPHEGFKPLHFCSKIWKQYLCCLTIPVRQVLTNCFDIRNEVASSALCALLRRLFWLSMSHLSLMVRVNAVGSQNSSKYVSLMDSDVNTSTKVEKSGMFEDQVKELISFDMDPNVKLSNTNDEIVKQGEGNQQESDVLLDGHGRLNEMILANMTSFAKETHQTSAYVPLVESLGLVKRR</sequence>
<dbReference type="PANTHER" id="PTHR13833">
    <property type="match status" value="1"/>
</dbReference>
<evidence type="ECO:0008006" key="5">
    <source>
        <dbReference type="Google" id="ProtNLM"/>
    </source>
</evidence>
<dbReference type="OrthoDB" id="342730at2759"/>
<keyword evidence="2" id="KW-0732">Signal</keyword>
<dbReference type="InterPro" id="IPR011042">
    <property type="entry name" value="6-blade_b-propeller_TolB-like"/>
</dbReference>
<dbReference type="EMBL" id="JAKUCV010003487">
    <property type="protein sequence ID" value="KAJ4838750.1"/>
    <property type="molecule type" value="Genomic_DNA"/>
</dbReference>
<dbReference type="Proteomes" id="UP001141552">
    <property type="component" value="Unassembled WGS sequence"/>
</dbReference>
<proteinExistence type="predicted"/>
<dbReference type="AlphaFoldDB" id="A0A9Q0FW14"/>
<evidence type="ECO:0000256" key="2">
    <source>
        <dbReference type="SAM" id="SignalP"/>
    </source>
</evidence>
<keyword evidence="1" id="KW-0472">Membrane</keyword>
<gene>
    <name evidence="3" type="ORF">Tsubulata_029160</name>
</gene>
<keyword evidence="1" id="KW-1133">Transmembrane helix</keyword>
<protein>
    <recommendedName>
        <fullName evidence="5">NHL domain-containing protein</fullName>
    </recommendedName>
</protein>
<reference evidence="3" key="1">
    <citation type="submission" date="2022-02" db="EMBL/GenBank/DDBJ databases">
        <authorList>
            <person name="Henning P.M."/>
            <person name="McCubbin A.G."/>
            <person name="Shore J.S."/>
        </authorList>
    </citation>
    <scope>NUCLEOTIDE SEQUENCE</scope>
    <source>
        <strain evidence="3">F60SS</strain>
        <tissue evidence="3">Leaves</tissue>
    </source>
</reference>
<reference evidence="3" key="2">
    <citation type="journal article" date="2023" name="Plants (Basel)">
        <title>Annotation of the Turnera subulata (Passifloraceae) Draft Genome Reveals the S-Locus Evolved after the Divergence of Turneroideae from Passifloroideae in a Stepwise Manner.</title>
        <authorList>
            <person name="Henning P.M."/>
            <person name="Roalson E.H."/>
            <person name="Mir W."/>
            <person name="McCubbin A.G."/>
            <person name="Shore J.S."/>
        </authorList>
    </citation>
    <scope>NUCLEOTIDE SEQUENCE</scope>
    <source>
        <strain evidence="3">F60SS</strain>
    </source>
</reference>
<feature type="transmembrane region" description="Helical" evidence="1">
    <location>
        <begin position="213"/>
        <end position="236"/>
    </location>
</feature>